<feature type="transmembrane region" description="Helical" evidence="1">
    <location>
        <begin position="97"/>
        <end position="119"/>
    </location>
</feature>
<feature type="transmembrane region" description="Helical" evidence="1">
    <location>
        <begin position="131"/>
        <end position="154"/>
    </location>
</feature>
<name>A0A6G0X0B9_9STRA</name>
<reference evidence="2 3" key="1">
    <citation type="submission" date="2019-07" db="EMBL/GenBank/DDBJ databases">
        <title>Genomics analysis of Aphanomyces spp. identifies a new class of oomycete effector associated with host adaptation.</title>
        <authorList>
            <person name="Gaulin E."/>
        </authorList>
    </citation>
    <scope>NUCLEOTIDE SEQUENCE [LARGE SCALE GENOMIC DNA]</scope>
    <source>
        <strain evidence="2 3">ATCC 201684</strain>
    </source>
</reference>
<comment type="caution">
    <text evidence="2">The sequence shown here is derived from an EMBL/GenBank/DDBJ whole genome shotgun (WGS) entry which is preliminary data.</text>
</comment>
<sequence length="475" mass="52505">MTIGASKGCFQCPKCLGIADSIYLVQLDWLRGVENIHFILYQSHDNLLHFSTLVLEPALQALYNQLNQTRSDFEMQNTRLSTSLAALTTEFTLLMDYGLLTTSVGGILTSLVSLIAAVVGFKYKAGFTAKIASFLAQITVLLGFMITGVAWTLAFCGRDGISFLQAFDTNSSVLLTNTDSAQDVVWNILHDNSIVMNHSLAELFDFADIVKVPPLATPDDGMNPPARYNMTSLFLFQALIDLQQHFVPGNPTVLTTLFSWDETIVLSNYNFLSMLVLGNQTTPSPYQASSTAVNLLHNLTSLDPFLKSSMDVLLTVYNTSWPSLSTSDSFAQNLLIANQWMVSATYEARRRQLLAYVQDVHQKIASTRPVLDAIRANTSVLETLEYNLKDKMEFYTSQVQQLKLADCGLNGNCGWFRGLWNAMAIELQGLTETADLITVGFGIATASLALCAIFASCFATRIQKPKVKTYVFIEK</sequence>
<evidence type="ECO:0000313" key="2">
    <source>
        <dbReference type="EMBL" id="KAF0733240.1"/>
    </source>
</evidence>
<dbReference type="Proteomes" id="UP000481153">
    <property type="component" value="Unassembled WGS sequence"/>
</dbReference>
<keyword evidence="1" id="KW-0812">Transmembrane</keyword>
<keyword evidence="3" id="KW-1185">Reference proteome</keyword>
<evidence type="ECO:0000256" key="1">
    <source>
        <dbReference type="SAM" id="Phobius"/>
    </source>
</evidence>
<evidence type="ECO:0000313" key="3">
    <source>
        <dbReference type="Proteomes" id="UP000481153"/>
    </source>
</evidence>
<feature type="transmembrane region" description="Helical" evidence="1">
    <location>
        <begin position="436"/>
        <end position="459"/>
    </location>
</feature>
<protein>
    <submittedName>
        <fullName evidence="2">Uncharacterized protein</fullName>
    </submittedName>
</protein>
<dbReference type="VEuPathDB" id="FungiDB:AeMF1_005383"/>
<gene>
    <name evidence="2" type="ORF">Ae201684_009804</name>
</gene>
<proteinExistence type="predicted"/>
<accession>A0A6G0X0B9</accession>
<dbReference type="AlphaFoldDB" id="A0A6G0X0B9"/>
<keyword evidence="1" id="KW-1133">Transmembrane helix</keyword>
<keyword evidence="1" id="KW-0472">Membrane</keyword>
<organism evidence="2 3">
    <name type="scientific">Aphanomyces euteiches</name>
    <dbReference type="NCBI Taxonomy" id="100861"/>
    <lineage>
        <taxon>Eukaryota</taxon>
        <taxon>Sar</taxon>
        <taxon>Stramenopiles</taxon>
        <taxon>Oomycota</taxon>
        <taxon>Saprolegniomycetes</taxon>
        <taxon>Saprolegniales</taxon>
        <taxon>Verrucalvaceae</taxon>
        <taxon>Aphanomyces</taxon>
    </lineage>
</organism>
<dbReference type="EMBL" id="VJMJ01000124">
    <property type="protein sequence ID" value="KAF0733240.1"/>
    <property type="molecule type" value="Genomic_DNA"/>
</dbReference>